<comment type="caution">
    <text evidence="3">The sequence shown here is derived from an EMBL/GenBank/DDBJ whole genome shotgun (WGS) entry which is preliminary data.</text>
</comment>
<dbReference type="Pfam" id="PF00106">
    <property type="entry name" value="adh_short"/>
    <property type="match status" value="1"/>
</dbReference>
<gene>
    <name evidence="3" type="ORF">PG994_009603</name>
</gene>
<accession>A0ABR1U6J3</accession>
<dbReference type="SUPFAM" id="SSF51735">
    <property type="entry name" value="NAD(P)-binding Rossmann-fold domains"/>
    <property type="match status" value="1"/>
</dbReference>
<evidence type="ECO:0000313" key="3">
    <source>
        <dbReference type="EMBL" id="KAK8054536.1"/>
    </source>
</evidence>
<dbReference type="PANTHER" id="PTHR42760">
    <property type="entry name" value="SHORT-CHAIN DEHYDROGENASES/REDUCTASES FAMILY MEMBER"/>
    <property type="match status" value="1"/>
</dbReference>
<dbReference type="RefSeq" id="XP_066713182.1">
    <property type="nucleotide sequence ID" value="XM_066861012.1"/>
</dbReference>
<dbReference type="CDD" id="cd05233">
    <property type="entry name" value="SDR_c"/>
    <property type="match status" value="1"/>
</dbReference>
<comment type="similarity">
    <text evidence="1">Belongs to the short-chain dehydrogenases/reductases (SDR) family.</text>
</comment>
<evidence type="ECO:0000256" key="1">
    <source>
        <dbReference type="ARBA" id="ARBA00006484"/>
    </source>
</evidence>
<reference evidence="3 4" key="1">
    <citation type="submission" date="2023-01" db="EMBL/GenBank/DDBJ databases">
        <title>Analysis of 21 Apiospora genomes using comparative genomics revels a genus with tremendous synthesis potential of carbohydrate active enzymes and secondary metabolites.</title>
        <authorList>
            <person name="Sorensen T."/>
        </authorList>
    </citation>
    <scope>NUCLEOTIDE SEQUENCE [LARGE SCALE GENOMIC DNA]</scope>
    <source>
        <strain evidence="3 4">CBS 135458</strain>
    </source>
</reference>
<evidence type="ECO:0000313" key="4">
    <source>
        <dbReference type="Proteomes" id="UP001480595"/>
    </source>
</evidence>
<dbReference type="EMBL" id="JAQQWL010000010">
    <property type="protein sequence ID" value="KAK8054536.1"/>
    <property type="molecule type" value="Genomic_DNA"/>
</dbReference>
<dbReference type="Gene3D" id="3.40.50.720">
    <property type="entry name" value="NAD(P)-binding Rossmann-like Domain"/>
    <property type="match status" value="1"/>
</dbReference>
<keyword evidence="4" id="KW-1185">Reference proteome</keyword>
<proteinExistence type="inferred from homology"/>
<evidence type="ECO:0000256" key="2">
    <source>
        <dbReference type="ARBA" id="ARBA00023002"/>
    </source>
</evidence>
<dbReference type="GeneID" id="92094075"/>
<sequence length="307" mass="32801">MSVSAVPSRDDPLFEEMFRPVTKTYRSQTYAAIDPTLPKLSNRGKTAVVAGAGSGIGAACALSLAKSGVAAIALLARTESALNQTKSSIEALGLGTKLFVYAVDIAGTAAVLNQALADFAAAAGKDKEGKVDILVASAGIMPDIVSIQDAEADEWWRGFEVNVRGRFNLLRAFAPVVADGGVVVHITTAALHMAYMPGFSCYRASNSAATKMFEYFGNEHPGLRVVQVHPGLIRSPMSLKFAAGAEGLPWTDVELSGDFVNWATSSEAAFLKDRFVHVNWDVEELLQRKADVEKDPFLFTVTLKGWA</sequence>
<dbReference type="InterPro" id="IPR002347">
    <property type="entry name" value="SDR_fam"/>
</dbReference>
<protein>
    <submittedName>
        <fullName evidence="3">NAD(P)-binding protein</fullName>
    </submittedName>
</protein>
<dbReference type="Proteomes" id="UP001480595">
    <property type="component" value="Unassembled WGS sequence"/>
</dbReference>
<organism evidence="3 4">
    <name type="scientific">Apiospora phragmitis</name>
    <dbReference type="NCBI Taxonomy" id="2905665"/>
    <lineage>
        <taxon>Eukaryota</taxon>
        <taxon>Fungi</taxon>
        <taxon>Dikarya</taxon>
        <taxon>Ascomycota</taxon>
        <taxon>Pezizomycotina</taxon>
        <taxon>Sordariomycetes</taxon>
        <taxon>Xylariomycetidae</taxon>
        <taxon>Amphisphaeriales</taxon>
        <taxon>Apiosporaceae</taxon>
        <taxon>Apiospora</taxon>
    </lineage>
</organism>
<dbReference type="InterPro" id="IPR036291">
    <property type="entry name" value="NAD(P)-bd_dom_sf"/>
</dbReference>
<keyword evidence="2" id="KW-0560">Oxidoreductase</keyword>
<name>A0ABR1U6J3_9PEZI</name>
<dbReference type="PANTHER" id="PTHR42760:SF37">
    <property type="entry name" value="CLAVALDEHYDE DEHYDROGENASE"/>
    <property type="match status" value="1"/>
</dbReference>
<dbReference type="PRINTS" id="PR00081">
    <property type="entry name" value="GDHRDH"/>
</dbReference>